<keyword evidence="2" id="KW-1185">Reference proteome</keyword>
<dbReference type="InParanoid" id="H3A2T9"/>
<proteinExistence type="predicted"/>
<accession>H3A2T9</accession>
<evidence type="ECO:0000313" key="1">
    <source>
        <dbReference type="Ensembl" id="ENSLACP00000003960.1"/>
    </source>
</evidence>
<dbReference type="AlphaFoldDB" id="H3A2T9"/>
<dbReference type="HOGENOM" id="CLU_000680_18_0_1"/>
<protein>
    <submittedName>
        <fullName evidence="1">Uncharacterized protein</fullName>
    </submittedName>
</protein>
<dbReference type="eggNOG" id="KOG1075">
    <property type="taxonomic scope" value="Eukaryota"/>
</dbReference>
<reference evidence="1" key="3">
    <citation type="submission" date="2025-09" db="UniProtKB">
        <authorList>
            <consortium name="Ensembl"/>
        </authorList>
    </citation>
    <scope>IDENTIFICATION</scope>
</reference>
<evidence type="ECO:0000313" key="2">
    <source>
        <dbReference type="Proteomes" id="UP000008672"/>
    </source>
</evidence>
<dbReference type="Proteomes" id="UP000008672">
    <property type="component" value="Unassembled WGS sequence"/>
</dbReference>
<dbReference type="EMBL" id="AFYH01043369">
    <property type="status" value="NOT_ANNOTATED_CDS"/>
    <property type="molecule type" value="Genomic_DNA"/>
</dbReference>
<dbReference type="Ensembl" id="ENSLACT00000003996.1">
    <property type="protein sequence ID" value="ENSLACP00000003960.1"/>
    <property type="gene ID" value="ENSLACG00000003525.1"/>
</dbReference>
<dbReference type="OMA" id="GITWHAP"/>
<organism evidence="1 2">
    <name type="scientific">Latimeria chalumnae</name>
    <name type="common">Coelacanth</name>
    <dbReference type="NCBI Taxonomy" id="7897"/>
    <lineage>
        <taxon>Eukaryota</taxon>
        <taxon>Metazoa</taxon>
        <taxon>Chordata</taxon>
        <taxon>Craniata</taxon>
        <taxon>Vertebrata</taxon>
        <taxon>Euteleostomi</taxon>
        <taxon>Coelacanthiformes</taxon>
        <taxon>Coelacanthidae</taxon>
        <taxon>Latimeria</taxon>
    </lineage>
</organism>
<name>H3A2T9_LATCH</name>
<reference evidence="2" key="1">
    <citation type="submission" date="2011-08" db="EMBL/GenBank/DDBJ databases">
        <title>The draft genome of Latimeria chalumnae.</title>
        <authorList>
            <person name="Di Palma F."/>
            <person name="Alfoldi J."/>
            <person name="Johnson J."/>
            <person name="Berlin A."/>
            <person name="Gnerre S."/>
            <person name="Jaffe D."/>
            <person name="MacCallum I."/>
            <person name="Young S."/>
            <person name="Walker B.J."/>
            <person name="Lander E."/>
            <person name="Lindblad-Toh K."/>
        </authorList>
    </citation>
    <scope>NUCLEOTIDE SEQUENCE [LARGE SCALE GENOMIC DNA]</scope>
    <source>
        <strain evidence="2">Wild caught</strain>
    </source>
</reference>
<reference evidence="1" key="2">
    <citation type="submission" date="2025-08" db="UniProtKB">
        <authorList>
            <consortium name="Ensembl"/>
        </authorList>
    </citation>
    <scope>IDENTIFICATION</scope>
</reference>
<dbReference type="STRING" id="7897.ENSLACP00000003960"/>
<dbReference type="GeneTree" id="ENSGT00940000163895"/>
<sequence length="183" mass="21020">ITIIQVYALTNDYSSDGVEVFYHELEGLIKNTPKKDTLVAKVGPDAYEDWKGTARIFGWGSAKNRCLKLLEFASFYHLVLENIIHPHKPSQGITWHAPDRWLHNQPNYILTEKHFQSSINMTGTRIFPGADIGSDYDLVMMMLKLKLKKHPGPANTRIRYDLEKLKDPNIEEDFKSQISGKFT</sequence>